<dbReference type="PANTHER" id="PTHR10039:SF14">
    <property type="entry name" value="NACHT DOMAIN-CONTAINING PROTEIN"/>
    <property type="match status" value="1"/>
</dbReference>
<dbReference type="Pfam" id="PF24883">
    <property type="entry name" value="NPHP3_N"/>
    <property type="match status" value="1"/>
</dbReference>
<dbReference type="InterPro" id="IPR027417">
    <property type="entry name" value="P-loop_NTPase"/>
</dbReference>
<accession>A0A9P5XG56</accession>
<keyword evidence="1" id="KW-0677">Repeat</keyword>
<dbReference type="Gene3D" id="3.40.50.300">
    <property type="entry name" value="P-loop containing nucleotide triphosphate hydrolases"/>
    <property type="match status" value="1"/>
</dbReference>
<proteinExistence type="predicted"/>
<evidence type="ECO:0000256" key="1">
    <source>
        <dbReference type="ARBA" id="ARBA00022737"/>
    </source>
</evidence>
<comment type="caution">
    <text evidence="3">The sequence shown here is derived from an EMBL/GenBank/DDBJ whole genome shotgun (WGS) entry which is preliminary data.</text>
</comment>
<evidence type="ECO:0000259" key="2">
    <source>
        <dbReference type="Pfam" id="PF24883"/>
    </source>
</evidence>
<reference evidence="3" key="1">
    <citation type="submission" date="2020-11" db="EMBL/GenBank/DDBJ databases">
        <authorList>
            <consortium name="DOE Joint Genome Institute"/>
            <person name="Ahrendt S."/>
            <person name="Riley R."/>
            <person name="Andreopoulos W."/>
            <person name="Labutti K."/>
            <person name="Pangilinan J."/>
            <person name="Ruiz-Duenas F.J."/>
            <person name="Barrasa J.M."/>
            <person name="Sanchez-Garcia M."/>
            <person name="Camarero S."/>
            <person name="Miyauchi S."/>
            <person name="Serrano A."/>
            <person name="Linde D."/>
            <person name="Babiker R."/>
            <person name="Drula E."/>
            <person name="Ayuso-Fernandez I."/>
            <person name="Pacheco R."/>
            <person name="Padilla G."/>
            <person name="Ferreira P."/>
            <person name="Barriuso J."/>
            <person name="Kellner H."/>
            <person name="Castanera R."/>
            <person name="Alfaro M."/>
            <person name="Ramirez L."/>
            <person name="Pisabarro A.G."/>
            <person name="Kuo A."/>
            <person name="Tritt A."/>
            <person name="Lipzen A."/>
            <person name="He G."/>
            <person name="Yan M."/>
            <person name="Ng V."/>
            <person name="Cullen D."/>
            <person name="Martin F."/>
            <person name="Rosso M.-N."/>
            <person name="Henrissat B."/>
            <person name="Hibbett D."/>
            <person name="Martinez A.T."/>
            <person name="Grigoriev I.V."/>
        </authorList>
    </citation>
    <scope>NUCLEOTIDE SEQUENCE</scope>
    <source>
        <strain evidence="3">MF-IS2</strain>
    </source>
</reference>
<dbReference type="PANTHER" id="PTHR10039">
    <property type="entry name" value="AMELOGENIN"/>
    <property type="match status" value="1"/>
</dbReference>
<dbReference type="SUPFAM" id="SSF52540">
    <property type="entry name" value="P-loop containing nucleoside triphosphate hydrolases"/>
    <property type="match status" value="1"/>
</dbReference>
<dbReference type="AlphaFoldDB" id="A0A9P5XG56"/>
<dbReference type="Proteomes" id="UP000807342">
    <property type="component" value="Unassembled WGS sequence"/>
</dbReference>
<sequence>MTGAEVDSAARDLVLQCDPDVRKALRDGIHDWGVDPKRDAGMLWVIGPGNVGKTTIAQTVAERFRVLGRLGASLFFSGRDGRDDPDKIIPSLIYQLTLQHPGYKRAVAGYLRGDPTIFEKNREAQFLGLVVEPFQRFASASAPPWPLVIVLDGLDKCRGIEAQCEIMKLIRYFVQNVNYPIRWMIYSRPERYLEESFSPLGFEVTCIRVKISINDDEGYQGTHIIGITCHWL</sequence>
<keyword evidence="4" id="KW-1185">Reference proteome</keyword>
<gene>
    <name evidence="3" type="ORF">P691DRAFT_667926</name>
</gene>
<evidence type="ECO:0000313" key="4">
    <source>
        <dbReference type="Proteomes" id="UP000807342"/>
    </source>
</evidence>
<dbReference type="EMBL" id="MU151137">
    <property type="protein sequence ID" value="KAF9449201.1"/>
    <property type="molecule type" value="Genomic_DNA"/>
</dbReference>
<name>A0A9P5XG56_9AGAR</name>
<dbReference type="OrthoDB" id="5967843at2759"/>
<feature type="domain" description="Nephrocystin 3-like N-terminal" evidence="2">
    <location>
        <begin position="30"/>
        <end position="188"/>
    </location>
</feature>
<evidence type="ECO:0000313" key="3">
    <source>
        <dbReference type="EMBL" id="KAF9449201.1"/>
    </source>
</evidence>
<protein>
    <recommendedName>
        <fullName evidence="2">Nephrocystin 3-like N-terminal domain-containing protein</fullName>
    </recommendedName>
</protein>
<dbReference type="InterPro" id="IPR056884">
    <property type="entry name" value="NPHP3-like_N"/>
</dbReference>
<organism evidence="3 4">
    <name type="scientific">Macrolepiota fuliginosa MF-IS2</name>
    <dbReference type="NCBI Taxonomy" id="1400762"/>
    <lineage>
        <taxon>Eukaryota</taxon>
        <taxon>Fungi</taxon>
        <taxon>Dikarya</taxon>
        <taxon>Basidiomycota</taxon>
        <taxon>Agaricomycotina</taxon>
        <taxon>Agaricomycetes</taxon>
        <taxon>Agaricomycetidae</taxon>
        <taxon>Agaricales</taxon>
        <taxon>Agaricineae</taxon>
        <taxon>Agaricaceae</taxon>
        <taxon>Macrolepiota</taxon>
    </lineage>
</organism>